<dbReference type="InterPro" id="IPR011989">
    <property type="entry name" value="ARM-like"/>
</dbReference>
<dbReference type="Proteomes" id="UP001058974">
    <property type="component" value="Chromosome 7"/>
</dbReference>
<dbReference type="Pfam" id="PF08324">
    <property type="entry name" value="PUL"/>
    <property type="match status" value="1"/>
</dbReference>
<dbReference type="AlphaFoldDB" id="A0A9D4ZZS9"/>
<dbReference type="FunFam" id="1.25.10.10:FF:000250">
    <property type="entry name" value="Phospholipase A-2-activating protein isoform A"/>
    <property type="match status" value="1"/>
</dbReference>
<dbReference type="PROSITE" id="PS51396">
    <property type="entry name" value="PUL"/>
    <property type="match status" value="1"/>
</dbReference>
<comment type="caution">
    <text evidence="2">The sequence shown here is derived from an EMBL/GenBank/DDBJ whole genome shotgun (WGS) entry which is preliminary data.</text>
</comment>
<keyword evidence="3" id="KW-1185">Reference proteome</keyword>
<protein>
    <recommendedName>
        <fullName evidence="1">PUL domain-containing protein</fullName>
    </recommendedName>
</protein>
<name>A0A9D4ZZS9_PEA</name>
<evidence type="ECO:0000313" key="3">
    <source>
        <dbReference type="Proteomes" id="UP001058974"/>
    </source>
</evidence>
<gene>
    <name evidence="2" type="ORF">KIW84_074342</name>
</gene>
<reference evidence="2 3" key="1">
    <citation type="journal article" date="2022" name="Nat. Genet.">
        <title>Improved pea reference genome and pan-genome highlight genomic features and evolutionary characteristics.</title>
        <authorList>
            <person name="Yang T."/>
            <person name="Liu R."/>
            <person name="Luo Y."/>
            <person name="Hu S."/>
            <person name="Wang D."/>
            <person name="Wang C."/>
            <person name="Pandey M.K."/>
            <person name="Ge S."/>
            <person name="Xu Q."/>
            <person name="Li N."/>
            <person name="Li G."/>
            <person name="Huang Y."/>
            <person name="Saxena R.K."/>
            <person name="Ji Y."/>
            <person name="Li M."/>
            <person name="Yan X."/>
            <person name="He Y."/>
            <person name="Liu Y."/>
            <person name="Wang X."/>
            <person name="Xiang C."/>
            <person name="Varshney R.K."/>
            <person name="Ding H."/>
            <person name="Gao S."/>
            <person name="Zong X."/>
        </authorList>
    </citation>
    <scope>NUCLEOTIDE SEQUENCE [LARGE SCALE GENOMIC DNA]</scope>
    <source>
        <strain evidence="2 3">cv. Zhongwan 6</strain>
    </source>
</reference>
<feature type="domain" description="PUL" evidence="1">
    <location>
        <begin position="1"/>
        <end position="154"/>
    </location>
</feature>
<evidence type="ECO:0000313" key="2">
    <source>
        <dbReference type="EMBL" id="KAI5388628.1"/>
    </source>
</evidence>
<proteinExistence type="predicted"/>
<dbReference type="Gramene" id="Psat07G0434200-T3">
    <property type="protein sequence ID" value="KAI5388628.1"/>
    <property type="gene ID" value="KIW84_074342"/>
</dbReference>
<dbReference type="EMBL" id="JAMSHJ010000007">
    <property type="protein sequence ID" value="KAI5388628.1"/>
    <property type="molecule type" value="Genomic_DNA"/>
</dbReference>
<organism evidence="2 3">
    <name type="scientific">Pisum sativum</name>
    <name type="common">Garden pea</name>
    <name type="synonym">Lathyrus oleraceus</name>
    <dbReference type="NCBI Taxonomy" id="3888"/>
    <lineage>
        <taxon>Eukaryota</taxon>
        <taxon>Viridiplantae</taxon>
        <taxon>Streptophyta</taxon>
        <taxon>Embryophyta</taxon>
        <taxon>Tracheophyta</taxon>
        <taxon>Spermatophyta</taxon>
        <taxon>Magnoliopsida</taxon>
        <taxon>eudicotyledons</taxon>
        <taxon>Gunneridae</taxon>
        <taxon>Pentapetalae</taxon>
        <taxon>rosids</taxon>
        <taxon>fabids</taxon>
        <taxon>Fabales</taxon>
        <taxon>Fabaceae</taxon>
        <taxon>Papilionoideae</taxon>
        <taxon>50 kb inversion clade</taxon>
        <taxon>NPAAA clade</taxon>
        <taxon>Hologalegina</taxon>
        <taxon>IRL clade</taxon>
        <taxon>Fabeae</taxon>
        <taxon>Lathyrus</taxon>
    </lineage>
</organism>
<sequence length="158" mass="17167">MEVVKKVTINPTIPANLLTSVRAVTNLFKNSCYYNWLQKHRSEILDAFSSCSASTNKNLQLSYSTLILNYAVLLIESKDQEGQSQVLSAALEIVEDENVGPDSKFRALVAVGSLMLEGLVKKIALDFDVLSIAKAAKGSKDSKIAEVGSDIELVSNQS</sequence>
<dbReference type="InterPro" id="IPR013535">
    <property type="entry name" value="PUL_dom"/>
</dbReference>
<evidence type="ECO:0000259" key="1">
    <source>
        <dbReference type="PROSITE" id="PS51396"/>
    </source>
</evidence>
<dbReference type="Gene3D" id="1.25.10.10">
    <property type="entry name" value="Leucine-rich Repeat Variant"/>
    <property type="match status" value="1"/>
</dbReference>
<accession>A0A9D4ZZS9</accession>